<dbReference type="GO" id="GO:0046394">
    <property type="term" value="P:carboxylic acid biosynthetic process"/>
    <property type="evidence" value="ECO:0007669"/>
    <property type="project" value="UniProtKB-ARBA"/>
</dbReference>
<gene>
    <name evidence="3" type="primary">abz2</name>
    <name evidence="2" type="ORF">SJAG_02225</name>
</gene>
<dbReference type="PANTHER" id="PTHR42743:SF11">
    <property type="entry name" value="AMINODEOXYCHORISMATE LYASE"/>
    <property type="match status" value="1"/>
</dbReference>
<dbReference type="Proteomes" id="UP000001744">
    <property type="component" value="Unassembled WGS sequence"/>
</dbReference>
<comment type="similarity">
    <text evidence="1">Belongs to the class-IV pyridoxal-phosphate-dependent aminotransferase family.</text>
</comment>
<evidence type="ECO:0000313" key="4">
    <source>
        <dbReference type="Proteomes" id="UP000001744"/>
    </source>
</evidence>
<dbReference type="GeneID" id="7050199"/>
<evidence type="ECO:0000256" key="1">
    <source>
        <dbReference type="ARBA" id="ARBA00009320"/>
    </source>
</evidence>
<dbReference type="GO" id="GO:0019752">
    <property type="term" value="P:carboxylic acid metabolic process"/>
    <property type="evidence" value="ECO:0000318"/>
    <property type="project" value="GO_Central"/>
</dbReference>
<dbReference type="Gene3D" id="3.30.470.10">
    <property type="match status" value="1"/>
</dbReference>
<reference evidence="2 4" key="1">
    <citation type="journal article" date="2011" name="Science">
        <title>Comparative functional genomics of the fission yeasts.</title>
        <authorList>
            <person name="Rhind N."/>
            <person name="Chen Z."/>
            <person name="Yassour M."/>
            <person name="Thompson D.A."/>
            <person name="Haas B.J."/>
            <person name="Habib N."/>
            <person name="Wapinski I."/>
            <person name="Roy S."/>
            <person name="Lin M.F."/>
            <person name="Heiman D.I."/>
            <person name="Young S.K."/>
            <person name="Furuya K."/>
            <person name="Guo Y."/>
            <person name="Pidoux A."/>
            <person name="Chen H.M."/>
            <person name="Robbertse B."/>
            <person name="Goldberg J.M."/>
            <person name="Aoki K."/>
            <person name="Bayne E.H."/>
            <person name="Berlin A.M."/>
            <person name="Desjardins C.A."/>
            <person name="Dobbs E."/>
            <person name="Dukaj L."/>
            <person name="Fan L."/>
            <person name="FitzGerald M.G."/>
            <person name="French C."/>
            <person name="Gujja S."/>
            <person name="Hansen K."/>
            <person name="Keifenheim D."/>
            <person name="Levin J.Z."/>
            <person name="Mosher R.A."/>
            <person name="Mueller C.A."/>
            <person name="Pfiffner J."/>
            <person name="Priest M."/>
            <person name="Russ C."/>
            <person name="Smialowska A."/>
            <person name="Swoboda P."/>
            <person name="Sykes S.M."/>
            <person name="Vaughn M."/>
            <person name="Vengrova S."/>
            <person name="Yoder R."/>
            <person name="Zeng Q."/>
            <person name="Allshire R."/>
            <person name="Baulcombe D."/>
            <person name="Birren B.W."/>
            <person name="Brown W."/>
            <person name="Ekwall K."/>
            <person name="Kellis M."/>
            <person name="Leatherwood J."/>
            <person name="Levin H."/>
            <person name="Margalit H."/>
            <person name="Martienssen R."/>
            <person name="Nieduszynski C.A."/>
            <person name="Spatafora J.W."/>
            <person name="Friedman N."/>
            <person name="Dalgaard J.Z."/>
            <person name="Baumann P."/>
            <person name="Niki H."/>
            <person name="Regev A."/>
            <person name="Nusbaum C."/>
        </authorList>
    </citation>
    <scope>NUCLEOTIDE SEQUENCE [LARGE SCALE GENOMIC DNA]</scope>
    <source>
        <strain evidence="4">yFS275 / FY16936</strain>
    </source>
</reference>
<dbReference type="HOGENOM" id="CLU_020844_6_1_1"/>
<accession>B6K1W2</accession>
<dbReference type="Pfam" id="PF01063">
    <property type="entry name" value="Aminotran_4"/>
    <property type="match status" value="1"/>
</dbReference>
<proteinExistence type="inferred from homology"/>
<dbReference type="STRING" id="402676.B6K1W2"/>
<dbReference type="OrthoDB" id="5288718at2759"/>
<keyword evidence="4" id="KW-1185">Reference proteome</keyword>
<dbReference type="JaponicusDB" id="SJAG_02225">
    <property type="gene designation" value="abz2"/>
</dbReference>
<dbReference type="VEuPathDB" id="FungiDB:SJAG_02225"/>
<dbReference type="InterPro" id="IPR043131">
    <property type="entry name" value="BCAT-like_N"/>
</dbReference>
<name>B6K1W2_SCHJY</name>
<dbReference type="PANTHER" id="PTHR42743">
    <property type="entry name" value="AMINO-ACID AMINOTRANSFERASE"/>
    <property type="match status" value="1"/>
</dbReference>
<dbReference type="GO" id="GO:0016829">
    <property type="term" value="F:lyase activity"/>
    <property type="evidence" value="ECO:0007669"/>
    <property type="project" value="UniProtKB-KW"/>
</dbReference>
<protein>
    <submittedName>
        <fullName evidence="2">4-amino-4-deoxychorismate lyase</fullName>
    </submittedName>
</protein>
<evidence type="ECO:0000313" key="2">
    <source>
        <dbReference type="EMBL" id="EEB07143.1"/>
    </source>
</evidence>
<dbReference type="AlphaFoldDB" id="B6K1W2"/>
<dbReference type="InterPro" id="IPR001544">
    <property type="entry name" value="Aminotrans_IV"/>
</dbReference>
<dbReference type="InterPro" id="IPR043132">
    <property type="entry name" value="BCAT-like_C"/>
</dbReference>
<dbReference type="InterPro" id="IPR050571">
    <property type="entry name" value="Class-IV_PLP-Dep_Aminotrnsfr"/>
</dbReference>
<dbReference type="OMA" id="RGMIRAK"/>
<sequence length="213" mass="24336">MQLLETTLYENGELFLLDRHLERMKQSAAHFSFPWPGDQFIVDSLLKSLQGCDRARVRWTLSEQGEVEVTTANAPTASSQPSYILILDSQPSPCKNNKYCSNKTTQRDIYTRACERQNIKYADAQDVLLFNEDGFATEGSIFNVAFYRNGRWLTPSSDQGLLEGTMRASLLQQNRVEEDKTHELHNSKLMNGEPVLLFNSFRKVCNGFLRINS</sequence>
<dbReference type="InterPro" id="IPR036038">
    <property type="entry name" value="Aminotransferase-like"/>
</dbReference>
<dbReference type="EMBL" id="KE651166">
    <property type="protein sequence ID" value="EEB07143.1"/>
    <property type="molecule type" value="Genomic_DNA"/>
</dbReference>
<dbReference type="SUPFAM" id="SSF56752">
    <property type="entry name" value="D-aminoacid aminotransferase-like PLP-dependent enzymes"/>
    <property type="match status" value="1"/>
</dbReference>
<evidence type="ECO:0000313" key="3">
    <source>
        <dbReference type="JaponicusDB" id="SJAG_02225"/>
    </source>
</evidence>
<organism evidence="2 4">
    <name type="scientific">Schizosaccharomyces japonicus (strain yFS275 / FY16936)</name>
    <name type="common">Fission yeast</name>
    <dbReference type="NCBI Taxonomy" id="402676"/>
    <lineage>
        <taxon>Eukaryota</taxon>
        <taxon>Fungi</taxon>
        <taxon>Dikarya</taxon>
        <taxon>Ascomycota</taxon>
        <taxon>Taphrinomycotina</taxon>
        <taxon>Schizosaccharomycetes</taxon>
        <taxon>Schizosaccharomycetales</taxon>
        <taxon>Schizosaccharomycetaceae</taxon>
        <taxon>Schizosaccharomyces</taxon>
    </lineage>
</organism>
<dbReference type="Gene3D" id="3.20.10.10">
    <property type="entry name" value="D-amino Acid Aminotransferase, subunit A, domain 2"/>
    <property type="match status" value="1"/>
</dbReference>
<dbReference type="RefSeq" id="XP_002173436.1">
    <property type="nucleotide sequence ID" value="XM_002173400.2"/>
</dbReference>
<dbReference type="eggNOG" id="ENOG502QQMK">
    <property type="taxonomic scope" value="Eukaryota"/>
</dbReference>
<keyword evidence="2" id="KW-0456">Lyase</keyword>